<keyword evidence="1" id="KW-0812">Transmembrane</keyword>
<gene>
    <name evidence="2" type="ORF">LWF01_10795</name>
</gene>
<feature type="transmembrane region" description="Helical" evidence="1">
    <location>
        <begin position="104"/>
        <end position="125"/>
    </location>
</feature>
<proteinExistence type="predicted"/>
<sequence length="197" mass="20473">MFRILEAVGMLAPIGGIVVMVMYWRRAKSSLAWGVAGAVVALIASAVGFLGPRLSLLGGGGTSGEALLGNMQSWALLRVALLALSVILLVIGTCAGRKGARTPLGWLMTGIPLVAVGLALSFIHVDLGASNEGLSEILGLLLETAQFALLGLGVLLLCLAVVSGRSTADGRREPVTAVVGIAMKAKQFYDRAHDRRR</sequence>
<protein>
    <submittedName>
        <fullName evidence="2">Uncharacterized protein</fullName>
    </submittedName>
</protein>
<keyword evidence="1" id="KW-0472">Membrane</keyword>
<name>A0ABY8QR33_9MICO</name>
<dbReference type="Proteomes" id="UP001209083">
    <property type="component" value="Chromosome"/>
</dbReference>
<evidence type="ECO:0000256" key="1">
    <source>
        <dbReference type="SAM" id="Phobius"/>
    </source>
</evidence>
<evidence type="ECO:0000313" key="3">
    <source>
        <dbReference type="Proteomes" id="UP001209083"/>
    </source>
</evidence>
<accession>A0ABY8QR33</accession>
<keyword evidence="1" id="KW-1133">Transmembrane helix</keyword>
<feature type="transmembrane region" description="Helical" evidence="1">
    <location>
        <begin position="6"/>
        <end position="24"/>
    </location>
</feature>
<organism evidence="2 3">
    <name type="scientific">Saxibacter everestensis</name>
    <dbReference type="NCBI Taxonomy" id="2909229"/>
    <lineage>
        <taxon>Bacteria</taxon>
        <taxon>Bacillati</taxon>
        <taxon>Actinomycetota</taxon>
        <taxon>Actinomycetes</taxon>
        <taxon>Micrococcales</taxon>
        <taxon>Brevibacteriaceae</taxon>
        <taxon>Saxibacter</taxon>
    </lineage>
</organism>
<dbReference type="EMBL" id="CP090958">
    <property type="protein sequence ID" value="WGW10625.1"/>
    <property type="molecule type" value="Genomic_DNA"/>
</dbReference>
<feature type="transmembrane region" description="Helical" evidence="1">
    <location>
        <begin position="71"/>
        <end position="92"/>
    </location>
</feature>
<reference evidence="2 3" key="1">
    <citation type="submission" date="2023-05" db="EMBL/GenBank/DDBJ databases">
        <title>Lithophilousrod everest ZFBP1038 complete genpme.</title>
        <authorList>
            <person name="Tian M."/>
        </authorList>
    </citation>
    <scope>NUCLEOTIDE SEQUENCE [LARGE SCALE GENOMIC DNA]</scope>
    <source>
        <strain evidence="2 3">ZFBP1038</strain>
    </source>
</reference>
<feature type="transmembrane region" description="Helical" evidence="1">
    <location>
        <begin position="31"/>
        <end position="51"/>
    </location>
</feature>
<dbReference type="RefSeq" id="WP_349637405.1">
    <property type="nucleotide sequence ID" value="NZ_CP090958.1"/>
</dbReference>
<keyword evidence="3" id="KW-1185">Reference proteome</keyword>
<evidence type="ECO:0000313" key="2">
    <source>
        <dbReference type="EMBL" id="WGW10625.1"/>
    </source>
</evidence>
<feature type="transmembrane region" description="Helical" evidence="1">
    <location>
        <begin position="137"/>
        <end position="162"/>
    </location>
</feature>